<feature type="signal peptide" evidence="9">
    <location>
        <begin position="1"/>
        <end position="28"/>
    </location>
</feature>
<evidence type="ECO:0000313" key="12">
    <source>
        <dbReference type="Proteomes" id="UP000593567"/>
    </source>
</evidence>
<dbReference type="EMBL" id="VXIV02003328">
    <property type="protein sequence ID" value="KAF6018188.1"/>
    <property type="molecule type" value="Genomic_DNA"/>
</dbReference>
<evidence type="ECO:0000256" key="9">
    <source>
        <dbReference type="SAM" id="SignalP"/>
    </source>
</evidence>
<keyword evidence="2" id="KW-0378">Hydrolase</keyword>
<dbReference type="EC" id="3.2.1.107" evidence="6"/>
<dbReference type="Proteomes" id="UP000593567">
    <property type="component" value="Unassembled WGS sequence"/>
</dbReference>
<evidence type="ECO:0000256" key="6">
    <source>
        <dbReference type="ARBA" id="ARBA00066430"/>
    </source>
</evidence>
<dbReference type="FunFam" id="1.50.10.10:FF:000023">
    <property type="entry name" value="Protein-glucosylgalactosylhydroxylysine glucosidase"/>
    <property type="match status" value="1"/>
</dbReference>
<dbReference type="AlphaFoldDB" id="A0A7J7IYA9"/>
<protein>
    <recommendedName>
        <fullName evidence="7">Protein-glucosylgalactosylhydroxylysine glucosidase</fullName>
        <ecNumber evidence="6">3.2.1.107</ecNumber>
    </recommendedName>
    <alternativeName>
        <fullName evidence="8">Acid trehalase-like protein 1</fullName>
    </alternativeName>
</protein>
<reference evidence="11" key="1">
    <citation type="submission" date="2020-06" db="EMBL/GenBank/DDBJ databases">
        <title>Draft genome of Bugula neritina, a colonial animal packing powerful symbionts and potential medicines.</title>
        <authorList>
            <person name="Rayko M."/>
        </authorList>
    </citation>
    <scope>NUCLEOTIDE SEQUENCE [LARGE SCALE GENOMIC DNA]</scope>
    <source>
        <strain evidence="11">Kwan_BN1</strain>
    </source>
</reference>
<evidence type="ECO:0000256" key="7">
    <source>
        <dbReference type="ARBA" id="ARBA00071505"/>
    </source>
</evidence>
<keyword evidence="3" id="KW-0326">Glycosidase</keyword>
<dbReference type="Gene3D" id="1.50.10.10">
    <property type="match status" value="1"/>
</dbReference>
<proteinExistence type="inferred from homology"/>
<evidence type="ECO:0000256" key="4">
    <source>
        <dbReference type="ARBA" id="ARBA00051415"/>
    </source>
</evidence>
<dbReference type="InterPro" id="IPR005195">
    <property type="entry name" value="Glyco_hydro_65_M"/>
</dbReference>
<comment type="function">
    <text evidence="5">Catalyzes the hydrolysis of glucose from the disaccharide unit linked to hydroxylysine residues of collagen and collagen-like proteins.</text>
</comment>
<dbReference type="InterPro" id="IPR012341">
    <property type="entry name" value="6hp_glycosidase-like_sf"/>
</dbReference>
<evidence type="ECO:0000259" key="10">
    <source>
        <dbReference type="Pfam" id="PF03632"/>
    </source>
</evidence>
<feature type="chain" id="PRO_5029767461" description="Protein-glucosylgalactosylhydroxylysine glucosidase" evidence="9">
    <location>
        <begin position="29"/>
        <end position="732"/>
    </location>
</feature>
<evidence type="ECO:0000256" key="5">
    <source>
        <dbReference type="ARBA" id="ARBA00053339"/>
    </source>
</evidence>
<accession>A0A7J7IYA9</accession>
<gene>
    <name evidence="11" type="ORF">EB796_023481</name>
</gene>
<evidence type="ECO:0000256" key="8">
    <source>
        <dbReference type="ARBA" id="ARBA00079982"/>
    </source>
</evidence>
<sequence length="732" mass="82691">MTSCSDMLTYSFFSLYLSTLLSSALSIADDIRDFGSQVSIIETNSLPTLEDGRTVDSTLMPSVGNGHIATVIYNDTIYMNGLYNGELSESHRARIPAEINLRVRLGKKPPPDLYRQYRLDMKNGYWEENVTMESCRVTHRIFAHQFYTRLMVTEIIAQRQGSATGNLVIYLDTDSGVESNDLHFAEPTSFNGGNWNSHGTTKSSEIPGGHKSTVYTFWSTVPPMIHIPSYQNSIRYTFLMSIDSNEQIAKESFESGSWIADKTPEHFFDLHKDAWHRKWGTGGIELSGDTYLEKLAYSSYYYLLSSLPSMDSHRGMDQYGGASSGGLAHGGADIKERGVVSWDQERWILPAVLPFYPSIAKSLLTYRINTMPAATVQAKSHGYKGLLYSWKSAATGIDVTPPYEPRNHYHVNGDISFALRQYIAMSRDRTWMQQKGGCDMARDIAELFYSKMKWNDEEKHYDLNDVTTVDGSKGSIDNSVYTNALASLSLHFTKYAACLCNLDVNKYAPQEWIHAAQSLHWEYNSSIKYNPAYEGFHTRGTLKQSGAILLGFPILWNVDNSLIRNNINMYTKLFPDSTPSTSWAMLAINLLQIGEETKAQEMFSKSYSSYVSNPFKIWKEYPNGMQSNYLSGAAGYLQVLMYGYGGLRIHPEHLIINPRLPKNVHSMTFRDINYLGSKFNIRVTSVLIHISVTSIGIYPLRIINNQSGKTYPMNRVSEIMTEGYSMEAIVEL</sequence>
<evidence type="ECO:0000256" key="2">
    <source>
        <dbReference type="ARBA" id="ARBA00022801"/>
    </source>
</evidence>
<comment type="catalytic activity">
    <reaction evidence="4">
        <text>(5R)-5-O-[alpha-D-glucosyl-(1-&gt;2)-beta-D-galactosyl]-5-hydroxy-L-lysyl-[collagen] + H2O = (5R)-5-O-(beta-D-galactosyl)-5-hydroxy-L-lysyl-[collagen] + D-glucose</text>
        <dbReference type="Rhea" id="RHEA:11068"/>
        <dbReference type="Rhea" id="RHEA-COMP:12753"/>
        <dbReference type="Rhea" id="RHEA-COMP:12754"/>
        <dbReference type="ChEBI" id="CHEBI:4167"/>
        <dbReference type="ChEBI" id="CHEBI:15377"/>
        <dbReference type="ChEBI" id="CHEBI:133443"/>
        <dbReference type="ChEBI" id="CHEBI:133452"/>
        <dbReference type="EC" id="3.2.1.107"/>
    </reaction>
</comment>
<evidence type="ECO:0000313" key="11">
    <source>
        <dbReference type="EMBL" id="KAF6018188.1"/>
    </source>
</evidence>
<evidence type="ECO:0000256" key="1">
    <source>
        <dbReference type="ARBA" id="ARBA00006768"/>
    </source>
</evidence>
<evidence type="ECO:0000256" key="3">
    <source>
        <dbReference type="ARBA" id="ARBA00023295"/>
    </source>
</evidence>
<dbReference type="PANTHER" id="PTHR11051">
    <property type="entry name" value="GLYCOSYL HYDROLASE-RELATED"/>
    <property type="match status" value="1"/>
</dbReference>
<comment type="caution">
    <text evidence="11">The sequence shown here is derived from an EMBL/GenBank/DDBJ whole genome shotgun (WGS) entry which is preliminary data.</text>
</comment>
<dbReference type="InterPro" id="IPR008928">
    <property type="entry name" value="6-hairpin_glycosidase_sf"/>
</dbReference>
<keyword evidence="9" id="KW-0732">Signal</keyword>
<dbReference type="GO" id="GO:0047402">
    <property type="term" value="F:protein-glucosylgalactosylhydroxylysine glucosidase activity"/>
    <property type="evidence" value="ECO:0007669"/>
    <property type="project" value="UniProtKB-EC"/>
</dbReference>
<dbReference type="PANTHER" id="PTHR11051:SF8">
    <property type="entry name" value="PROTEIN-GLUCOSYLGALACTOSYLHYDROXYLYSINE GLUCOSIDASE"/>
    <property type="match status" value="1"/>
</dbReference>
<organism evidence="11 12">
    <name type="scientific">Bugula neritina</name>
    <name type="common">Brown bryozoan</name>
    <name type="synonym">Sertularia neritina</name>
    <dbReference type="NCBI Taxonomy" id="10212"/>
    <lineage>
        <taxon>Eukaryota</taxon>
        <taxon>Metazoa</taxon>
        <taxon>Spiralia</taxon>
        <taxon>Lophotrochozoa</taxon>
        <taxon>Bryozoa</taxon>
        <taxon>Gymnolaemata</taxon>
        <taxon>Cheilostomatida</taxon>
        <taxon>Flustrina</taxon>
        <taxon>Buguloidea</taxon>
        <taxon>Bugulidae</taxon>
        <taxon>Bugula</taxon>
    </lineage>
</organism>
<name>A0A7J7IYA9_BUGNE</name>
<dbReference type="SUPFAM" id="SSF48208">
    <property type="entry name" value="Six-hairpin glycosidases"/>
    <property type="match status" value="1"/>
</dbReference>
<dbReference type="OrthoDB" id="200349at2759"/>
<dbReference type="Gene3D" id="2.60.420.10">
    <property type="entry name" value="Maltose phosphorylase, domain 3"/>
    <property type="match status" value="1"/>
</dbReference>
<keyword evidence="12" id="KW-1185">Reference proteome</keyword>
<dbReference type="Pfam" id="PF03632">
    <property type="entry name" value="Glyco_hydro_65m"/>
    <property type="match status" value="1"/>
</dbReference>
<dbReference type="GO" id="GO:0005975">
    <property type="term" value="P:carbohydrate metabolic process"/>
    <property type="evidence" value="ECO:0007669"/>
    <property type="project" value="InterPro"/>
</dbReference>
<feature type="domain" description="Glycoside hydrolase family 65 central catalytic" evidence="10">
    <location>
        <begin position="337"/>
        <end position="538"/>
    </location>
</feature>
<comment type="similarity">
    <text evidence="1">Belongs to the glycosyl hydrolase 65 family.</text>
</comment>